<keyword evidence="2" id="KW-1185">Reference proteome</keyword>
<reference evidence="1" key="1">
    <citation type="submission" date="2013-11" db="EMBL/GenBank/DDBJ databases">
        <title>Genome sequence of the fusiform rust pathogen reveals effectors for host alternation and coevolution with pine.</title>
        <authorList>
            <consortium name="DOE Joint Genome Institute"/>
            <person name="Smith K."/>
            <person name="Pendleton A."/>
            <person name="Kubisiak T."/>
            <person name="Anderson C."/>
            <person name="Salamov A."/>
            <person name="Aerts A."/>
            <person name="Riley R."/>
            <person name="Clum A."/>
            <person name="Lindquist E."/>
            <person name="Ence D."/>
            <person name="Campbell M."/>
            <person name="Kronenberg Z."/>
            <person name="Feau N."/>
            <person name="Dhillon B."/>
            <person name="Hamelin R."/>
            <person name="Burleigh J."/>
            <person name="Smith J."/>
            <person name="Yandell M."/>
            <person name="Nelson C."/>
            <person name="Grigoriev I."/>
            <person name="Davis J."/>
        </authorList>
    </citation>
    <scope>NUCLEOTIDE SEQUENCE</scope>
    <source>
        <strain evidence="1">G11</strain>
    </source>
</reference>
<protein>
    <submittedName>
        <fullName evidence="1">Uncharacterized protein</fullName>
    </submittedName>
</protein>
<dbReference type="Proteomes" id="UP000886653">
    <property type="component" value="Unassembled WGS sequence"/>
</dbReference>
<comment type="caution">
    <text evidence="1">The sequence shown here is derived from an EMBL/GenBank/DDBJ whole genome shotgun (WGS) entry which is preliminary data.</text>
</comment>
<dbReference type="EMBL" id="MU167385">
    <property type="protein sequence ID" value="KAG0141463.1"/>
    <property type="molecule type" value="Genomic_DNA"/>
</dbReference>
<sequence>PPPLSFDDFIGGSHPVNVRADANTVAMRLHRLDKLAPTVENFARNMIKLENDGTNFNTWVEEVNATIYFLLGKSDYLNTPSNTIGEVHPDVDHAENMIAYRVLYYTLTTELRAVV</sequence>
<dbReference type="OrthoDB" id="10411625at2759"/>
<dbReference type="AlphaFoldDB" id="A0A9P6N8W1"/>
<gene>
    <name evidence="1" type="ORF">CROQUDRAFT_51646</name>
</gene>
<feature type="non-terminal residue" evidence="1">
    <location>
        <position position="1"/>
    </location>
</feature>
<evidence type="ECO:0000313" key="2">
    <source>
        <dbReference type="Proteomes" id="UP000886653"/>
    </source>
</evidence>
<evidence type="ECO:0000313" key="1">
    <source>
        <dbReference type="EMBL" id="KAG0141463.1"/>
    </source>
</evidence>
<proteinExistence type="predicted"/>
<organism evidence="1 2">
    <name type="scientific">Cronartium quercuum f. sp. fusiforme G11</name>
    <dbReference type="NCBI Taxonomy" id="708437"/>
    <lineage>
        <taxon>Eukaryota</taxon>
        <taxon>Fungi</taxon>
        <taxon>Dikarya</taxon>
        <taxon>Basidiomycota</taxon>
        <taxon>Pucciniomycotina</taxon>
        <taxon>Pucciniomycetes</taxon>
        <taxon>Pucciniales</taxon>
        <taxon>Coleosporiaceae</taxon>
        <taxon>Cronartium</taxon>
    </lineage>
</organism>
<accession>A0A9P6N8W1</accession>
<name>A0A9P6N8W1_9BASI</name>